<dbReference type="Proteomes" id="UP001235712">
    <property type="component" value="Unassembled WGS sequence"/>
</dbReference>
<dbReference type="EMBL" id="JAUSQZ010000001">
    <property type="protein sequence ID" value="MDP9826037.1"/>
    <property type="molecule type" value="Genomic_DNA"/>
</dbReference>
<comment type="caution">
    <text evidence="2">The sequence shown here is derived from an EMBL/GenBank/DDBJ whole genome shotgun (WGS) entry which is preliminary data.</text>
</comment>
<dbReference type="RefSeq" id="WP_307240441.1">
    <property type="nucleotide sequence ID" value="NZ_JAUSQZ010000001.1"/>
</dbReference>
<feature type="transmembrane region" description="Helical" evidence="1">
    <location>
        <begin position="136"/>
        <end position="160"/>
    </location>
</feature>
<evidence type="ECO:0000313" key="3">
    <source>
        <dbReference type="Proteomes" id="UP001235712"/>
    </source>
</evidence>
<organism evidence="2 3">
    <name type="scientific">Kineosporia succinea</name>
    <dbReference type="NCBI Taxonomy" id="84632"/>
    <lineage>
        <taxon>Bacteria</taxon>
        <taxon>Bacillati</taxon>
        <taxon>Actinomycetota</taxon>
        <taxon>Actinomycetes</taxon>
        <taxon>Kineosporiales</taxon>
        <taxon>Kineosporiaceae</taxon>
        <taxon>Kineosporia</taxon>
    </lineage>
</organism>
<keyword evidence="1" id="KW-0812">Transmembrane</keyword>
<reference evidence="2 3" key="1">
    <citation type="submission" date="2023-07" db="EMBL/GenBank/DDBJ databases">
        <title>Sequencing the genomes of 1000 actinobacteria strains.</title>
        <authorList>
            <person name="Klenk H.-P."/>
        </authorList>
    </citation>
    <scope>NUCLEOTIDE SEQUENCE [LARGE SCALE GENOMIC DNA]</scope>
    <source>
        <strain evidence="2 3">DSM 44388</strain>
    </source>
</reference>
<keyword evidence="1" id="KW-1133">Transmembrane helix</keyword>
<accession>A0ABT9P0J1</accession>
<evidence type="ECO:0000256" key="1">
    <source>
        <dbReference type="SAM" id="Phobius"/>
    </source>
</evidence>
<keyword evidence="1" id="KW-0472">Membrane</keyword>
<gene>
    <name evidence="2" type="ORF">J2S57_001786</name>
</gene>
<proteinExistence type="predicted"/>
<protein>
    <submittedName>
        <fullName evidence="2">Tight adherence protein B</fullName>
    </submittedName>
</protein>
<evidence type="ECO:0000313" key="2">
    <source>
        <dbReference type="EMBL" id="MDP9826037.1"/>
    </source>
</evidence>
<sequence>MSTRLSRALVPYRRSAAPIPRPATTVMPGPLVLDLIAALMESGAPPTSALHGAGEVLAELGDPRGEKLLRLGDLINDPLPGPDGAAADSTTAALAEALTLAARSGLPPSALIRRAAVEERRRLAATRAVAVHRLEVLIVIPGAVCLLPAFVLLGIMPLVIRMVAG</sequence>
<keyword evidence="3" id="KW-1185">Reference proteome</keyword>
<name>A0ABT9P0J1_9ACTN</name>